<organism evidence="1">
    <name type="scientific">marine sediment metagenome</name>
    <dbReference type="NCBI Taxonomy" id="412755"/>
    <lineage>
        <taxon>unclassified sequences</taxon>
        <taxon>metagenomes</taxon>
        <taxon>ecological metagenomes</taxon>
    </lineage>
</organism>
<dbReference type="SUPFAM" id="SSF88723">
    <property type="entry name" value="PIN domain-like"/>
    <property type="match status" value="1"/>
</dbReference>
<name>X1RI73_9ZZZZ</name>
<accession>X1RI73</accession>
<proteinExistence type="predicted"/>
<dbReference type="InterPro" id="IPR029060">
    <property type="entry name" value="PIN-like_dom_sf"/>
</dbReference>
<dbReference type="PANTHER" id="PTHR39550">
    <property type="entry name" value="SLL0658 PROTEIN"/>
    <property type="match status" value="1"/>
</dbReference>
<dbReference type="InterPro" id="IPR021799">
    <property type="entry name" value="PIN-like_prokaryotic"/>
</dbReference>
<dbReference type="Pfam" id="PF11848">
    <property type="entry name" value="DUF3368"/>
    <property type="match status" value="1"/>
</dbReference>
<dbReference type="AlphaFoldDB" id="X1RI73"/>
<dbReference type="PANTHER" id="PTHR39550:SF1">
    <property type="entry name" value="SLL0658 PROTEIN"/>
    <property type="match status" value="1"/>
</dbReference>
<evidence type="ECO:0000313" key="1">
    <source>
        <dbReference type="EMBL" id="GAI66671.1"/>
    </source>
</evidence>
<protein>
    <recommendedName>
        <fullName evidence="2">PIN domain-containing protein</fullName>
    </recommendedName>
</protein>
<comment type="caution">
    <text evidence="1">The sequence shown here is derived from an EMBL/GenBank/DDBJ whole genome shotgun (WGS) entry which is preliminary data.</text>
</comment>
<feature type="non-terminal residue" evidence="1">
    <location>
        <position position="136"/>
    </location>
</feature>
<gene>
    <name evidence="1" type="ORF">S12H4_02453</name>
</gene>
<dbReference type="EMBL" id="BARW01000603">
    <property type="protein sequence ID" value="GAI66671.1"/>
    <property type="molecule type" value="Genomic_DNA"/>
</dbReference>
<evidence type="ECO:0008006" key="2">
    <source>
        <dbReference type="Google" id="ProtNLM"/>
    </source>
</evidence>
<sequence length="136" mass="15530">MIILDNSVLSAFKRLKLLSHLKELVSSAMISKEVLNEYTEQWQKTIPNWIKILQPSKEIILESTPISLSSADLSLMRLALEFKIPIASYDKTLRLFAKNLGISITGSLGLLKSLYQNKIIKTREEYISYLDSLQKD</sequence>
<reference evidence="1" key="1">
    <citation type="journal article" date="2014" name="Front. Microbiol.">
        <title>High frequency of phylogenetically diverse reductive dehalogenase-homologous genes in deep subseafloor sedimentary metagenomes.</title>
        <authorList>
            <person name="Kawai M."/>
            <person name="Futagami T."/>
            <person name="Toyoda A."/>
            <person name="Takaki Y."/>
            <person name="Nishi S."/>
            <person name="Hori S."/>
            <person name="Arai W."/>
            <person name="Tsubouchi T."/>
            <person name="Morono Y."/>
            <person name="Uchiyama I."/>
            <person name="Ito T."/>
            <person name="Fujiyama A."/>
            <person name="Inagaki F."/>
            <person name="Takami H."/>
        </authorList>
    </citation>
    <scope>NUCLEOTIDE SEQUENCE</scope>
    <source>
        <strain evidence="1">Expedition CK06-06</strain>
    </source>
</reference>